<accession>A0ABS7L0Y5</accession>
<dbReference type="PANTHER" id="PTHR30388">
    <property type="entry name" value="ALDEHYDE OXIDOREDUCTASE MOLYBDENUM COFACTOR ASSEMBLY PROTEIN"/>
    <property type="match status" value="1"/>
</dbReference>
<dbReference type="Proteomes" id="UP001299068">
    <property type="component" value="Unassembled WGS sequence"/>
</dbReference>
<feature type="domain" description="XdhC Rossmann" evidence="2">
    <location>
        <begin position="107"/>
        <end position="248"/>
    </location>
</feature>
<protein>
    <submittedName>
        <fullName evidence="3">XdhC/CoxI family protein</fullName>
    </submittedName>
</protein>
<dbReference type="InterPro" id="IPR027051">
    <property type="entry name" value="XdhC_Rossmann_dom"/>
</dbReference>
<evidence type="ECO:0000313" key="3">
    <source>
        <dbReference type="EMBL" id="MBY0756730.1"/>
    </source>
</evidence>
<evidence type="ECO:0000313" key="4">
    <source>
        <dbReference type="Proteomes" id="UP001299068"/>
    </source>
</evidence>
<dbReference type="Pfam" id="PF13478">
    <property type="entry name" value="XdhC_C"/>
    <property type="match status" value="1"/>
</dbReference>
<evidence type="ECO:0000259" key="1">
    <source>
        <dbReference type="Pfam" id="PF02625"/>
    </source>
</evidence>
<dbReference type="Pfam" id="PF02625">
    <property type="entry name" value="XdhC_CoxI"/>
    <property type="match status" value="1"/>
</dbReference>
<dbReference type="PANTHER" id="PTHR30388:SF6">
    <property type="entry name" value="XANTHINE DEHYDROGENASE SUBUNIT A-RELATED"/>
    <property type="match status" value="1"/>
</dbReference>
<dbReference type="InterPro" id="IPR003777">
    <property type="entry name" value="XdhC_CoxI"/>
</dbReference>
<dbReference type="Gene3D" id="3.40.50.720">
    <property type="entry name" value="NAD(P)-binding Rossmann-like Domain"/>
    <property type="match status" value="1"/>
</dbReference>
<dbReference type="EMBL" id="JAIKTU010000013">
    <property type="protein sequence ID" value="MBY0756730.1"/>
    <property type="molecule type" value="Genomic_DNA"/>
</dbReference>
<dbReference type="InterPro" id="IPR052698">
    <property type="entry name" value="MoCofactor_Util/Proc"/>
</dbReference>
<organism evidence="3 4">
    <name type="scientific">Clostridium sardiniense</name>
    <name type="common">Clostridium absonum</name>
    <dbReference type="NCBI Taxonomy" id="29369"/>
    <lineage>
        <taxon>Bacteria</taxon>
        <taxon>Bacillati</taxon>
        <taxon>Bacillota</taxon>
        <taxon>Clostridia</taxon>
        <taxon>Eubacteriales</taxon>
        <taxon>Clostridiaceae</taxon>
        <taxon>Clostridium</taxon>
    </lineage>
</organism>
<proteinExistence type="predicted"/>
<comment type="caution">
    <text evidence="3">The sequence shown here is derived from an EMBL/GenBank/DDBJ whole genome shotgun (WGS) entry which is preliminary data.</text>
</comment>
<feature type="domain" description="XdhC- CoxI" evidence="1">
    <location>
        <begin position="14"/>
        <end position="74"/>
    </location>
</feature>
<evidence type="ECO:0000259" key="2">
    <source>
        <dbReference type="Pfam" id="PF13478"/>
    </source>
</evidence>
<gene>
    <name evidence="3" type="ORF">K5V21_14875</name>
</gene>
<reference evidence="3 4" key="1">
    <citation type="journal article" date="2021" name="Cell Host Microbe">
        <title>in vivo commensal control of Clostridioides difficile virulence.</title>
        <authorList>
            <person name="Girinathan B.P."/>
            <person name="Dibenedetto N."/>
            <person name="Worley J.N."/>
            <person name="Peltier J."/>
            <person name="Arrieta-Ortiz M.L."/>
            <person name="Rupa Christinal Immanuel S."/>
            <person name="Lavin R."/>
            <person name="Delaney M.L."/>
            <person name="Cummins C."/>
            <person name="Hoffmann M."/>
            <person name="Luo Y."/>
            <person name="Gonzalez-Escalona N."/>
            <person name="Allard M."/>
            <person name="Onderdonk A.B."/>
            <person name="Gerber G.K."/>
            <person name="Sonenshein A.L."/>
            <person name="Baliga N."/>
            <person name="Dupuy B."/>
            <person name="Bry L."/>
        </authorList>
    </citation>
    <scope>NUCLEOTIDE SEQUENCE [LARGE SCALE GENOMIC DNA]</scope>
    <source>
        <strain evidence="3 4">DSM 599</strain>
    </source>
</reference>
<name>A0ABS7L0Y5_CLOSR</name>
<keyword evidence="4" id="KW-1185">Reference proteome</keyword>
<sequence length="268" mass="29289">MDERVLKSIIEGLSSGRKMALVTITASNGSTPRKNGSLMSVDENGRIVGSIGGGKIECVVIESAVKCLESGQGEKFAYNLNESGKVKMACGGAVDGYIKVFEPKPNLIIFGGGHISQSICRLTDSMNFRRIVIEDREEFKDYDAFKNIDKFIVTNSIEGLSNISFDNSYIIVVTRGHKSDTYWTKELINKNYNYLGVVGSMKKILELKEAILNEGVSNELIEGIHAPIGLDISDGTPAEIAVSILSEILLVKNNGRLEHLQDVKKNAL</sequence>
<dbReference type="RefSeq" id="WP_221861952.1">
    <property type="nucleotide sequence ID" value="NZ_JAIKTU010000013.1"/>
</dbReference>